<feature type="transmembrane region" description="Helical" evidence="13">
    <location>
        <begin position="1056"/>
        <end position="1075"/>
    </location>
</feature>
<feature type="region of interest" description="Disordered" evidence="12">
    <location>
        <begin position="315"/>
        <end position="423"/>
    </location>
</feature>
<evidence type="ECO:0000256" key="3">
    <source>
        <dbReference type="ARBA" id="ARBA00022528"/>
    </source>
</evidence>
<organism evidence="14 15">
    <name type="scientific">Chara braunii</name>
    <name type="common">Braun's stonewort</name>
    <dbReference type="NCBI Taxonomy" id="69332"/>
    <lineage>
        <taxon>Eukaryota</taxon>
        <taxon>Viridiplantae</taxon>
        <taxon>Streptophyta</taxon>
        <taxon>Charophyceae</taxon>
        <taxon>Charales</taxon>
        <taxon>Characeae</taxon>
        <taxon>Chara</taxon>
    </lineage>
</organism>
<keyword evidence="10" id="KW-0482">Metalloprotease</keyword>
<feature type="compositionally biased region" description="Basic and acidic residues" evidence="12">
    <location>
        <begin position="100"/>
        <end position="110"/>
    </location>
</feature>
<evidence type="ECO:0000256" key="5">
    <source>
        <dbReference type="ARBA" id="ARBA00022670"/>
    </source>
</evidence>
<feature type="region of interest" description="Disordered" evidence="12">
    <location>
        <begin position="435"/>
        <end position="573"/>
    </location>
</feature>
<dbReference type="GO" id="GO:0008237">
    <property type="term" value="F:metallopeptidase activity"/>
    <property type="evidence" value="ECO:0007669"/>
    <property type="project" value="UniProtKB-KW"/>
</dbReference>
<gene>
    <name evidence="14" type="ORF">CBR_g59393</name>
</gene>
<keyword evidence="5" id="KW-0645">Protease</keyword>
<feature type="compositionally biased region" description="Acidic residues" evidence="12">
    <location>
        <begin position="338"/>
        <end position="348"/>
    </location>
</feature>
<feature type="transmembrane region" description="Helical" evidence="13">
    <location>
        <begin position="1220"/>
        <end position="1238"/>
    </location>
</feature>
<feature type="compositionally biased region" description="Polar residues" evidence="12">
    <location>
        <begin position="153"/>
        <end position="163"/>
    </location>
</feature>
<evidence type="ECO:0000256" key="6">
    <source>
        <dbReference type="ARBA" id="ARBA00022692"/>
    </source>
</evidence>
<feature type="compositionally biased region" description="Basic and acidic residues" evidence="12">
    <location>
        <begin position="489"/>
        <end position="499"/>
    </location>
</feature>
<keyword evidence="8" id="KW-0809">Transit peptide</keyword>
<feature type="region of interest" description="Disordered" evidence="12">
    <location>
        <begin position="614"/>
        <end position="642"/>
    </location>
</feature>
<feature type="region of interest" description="Disordered" evidence="12">
    <location>
        <begin position="851"/>
        <end position="877"/>
    </location>
</feature>
<reference evidence="14 15" key="1">
    <citation type="journal article" date="2018" name="Cell">
        <title>The Chara Genome: Secondary Complexity and Implications for Plant Terrestrialization.</title>
        <authorList>
            <person name="Nishiyama T."/>
            <person name="Sakayama H."/>
            <person name="Vries J.D."/>
            <person name="Buschmann H."/>
            <person name="Saint-Marcoux D."/>
            <person name="Ullrich K.K."/>
            <person name="Haas F.B."/>
            <person name="Vanderstraeten L."/>
            <person name="Becker D."/>
            <person name="Lang D."/>
            <person name="Vosolsobe S."/>
            <person name="Rombauts S."/>
            <person name="Wilhelmsson P.K.I."/>
            <person name="Janitza P."/>
            <person name="Kern R."/>
            <person name="Heyl A."/>
            <person name="Rumpler F."/>
            <person name="Villalobos L.I.A.C."/>
            <person name="Clay J.M."/>
            <person name="Skokan R."/>
            <person name="Toyoda A."/>
            <person name="Suzuki Y."/>
            <person name="Kagoshima H."/>
            <person name="Schijlen E."/>
            <person name="Tajeshwar N."/>
            <person name="Catarino B."/>
            <person name="Hetherington A.J."/>
            <person name="Saltykova A."/>
            <person name="Bonnot C."/>
            <person name="Breuninger H."/>
            <person name="Symeonidi A."/>
            <person name="Radhakrishnan G.V."/>
            <person name="Van Nieuwerburgh F."/>
            <person name="Deforce D."/>
            <person name="Chang C."/>
            <person name="Karol K.G."/>
            <person name="Hedrich R."/>
            <person name="Ulvskov P."/>
            <person name="Glockner G."/>
            <person name="Delwiche C.F."/>
            <person name="Petrasek J."/>
            <person name="Van de Peer Y."/>
            <person name="Friml J."/>
            <person name="Beilby M."/>
            <person name="Dolan L."/>
            <person name="Kohara Y."/>
            <person name="Sugano S."/>
            <person name="Fujiyama A."/>
            <person name="Delaux P.-M."/>
            <person name="Quint M."/>
            <person name="TheiBen G."/>
            <person name="Hagemann M."/>
            <person name="Harholt J."/>
            <person name="Dunand C."/>
            <person name="Zachgo S."/>
            <person name="Langdale J."/>
            <person name="Maumus F."/>
            <person name="Straeten D.V.D."/>
            <person name="Gould S.B."/>
            <person name="Rensing S.A."/>
        </authorList>
    </citation>
    <scope>NUCLEOTIDE SEQUENCE [LARGE SCALE GENOMIC DNA]</scope>
    <source>
        <strain evidence="14 15">S276</strain>
    </source>
</reference>
<evidence type="ECO:0000256" key="11">
    <source>
        <dbReference type="ARBA" id="ARBA00023136"/>
    </source>
</evidence>
<keyword evidence="11 13" id="KW-0472">Membrane</keyword>
<dbReference type="EMBL" id="BFEA01001252">
    <property type="protein sequence ID" value="GBG93129.1"/>
    <property type="molecule type" value="Genomic_DNA"/>
</dbReference>
<evidence type="ECO:0000256" key="13">
    <source>
        <dbReference type="SAM" id="Phobius"/>
    </source>
</evidence>
<dbReference type="InterPro" id="IPR044838">
    <property type="entry name" value="EGY1-like"/>
</dbReference>
<proteinExistence type="inferred from homology"/>
<feature type="compositionally biased region" description="Low complexity" evidence="12">
    <location>
        <begin position="542"/>
        <end position="573"/>
    </location>
</feature>
<dbReference type="GO" id="GO:0009507">
    <property type="term" value="C:chloroplast"/>
    <property type="evidence" value="ECO:0007669"/>
    <property type="project" value="UniProtKB-SubCell"/>
</dbReference>
<feature type="compositionally biased region" description="Gly residues" evidence="12">
    <location>
        <begin position="858"/>
        <end position="867"/>
    </location>
</feature>
<keyword evidence="4" id="KW-0934">Plastid</keyword>
<feature type="region of interest" description="Disordered" evidence="12">
    <location>
        <begin position="66"/>
        <end position="113"/>
    </location>
</feature>
<dbReference type="PANTHER" id="PTHR31412">
    <property type="entry name" value="ZINC METALLOPROTEASE EGY1"/>
    <property type="match status" value="1"/>
</dbReference>
<feature type="compositionally biased region" description="Basic and acidic residues" evidence="12">
    <location>
        <begin position="74"/>
        <end position="83"/>
    </location>
</feature>
<dbReference type="AlphaFoldDB" id="A0A388MF71"/>
<evidence type="ECO:0000256" key="1">
    <source>
        <dbReference type="ARBA" id="ARBA00004508"/>
    </source>
</evidence>
<keyword evidence="6 13" id="KW-0812">Transmembrane</keyword>
<evidence type="ECO:0000256" key="2">
    <source>
        <dbReference type="ARBA" id="ARBA00007931"/>
    </source>
</evidence>
<feature type="region of interest" description="Disordered" evidence="12">
    <location>
        <begin position="141"/>
        <end position="199"/>
    </location>
</feature>
<evidence type="ECO:0000256" key="8">
    <source>
        <dbReference type="ARBA" id="ARBA00022946"/>
    </source>
</evidence>
<feature type="transmembrane region" description="Helical" evidence="13">
    <location>
        <begin position="986"/>
        <end position="1007"/>
    </location>
</feature>
<feature type="compositionally biased region" description="Low complexity" evidence="12">
    <location>
        <begin position="510"/>
        <end position="529"/>
    </location>
</feature>
<feature type="non-terminal residue" evidence="14">
    <location>
        <position position="1"/>
    </location>
</feature>
<keyword evidence="9 13" id="KW-1133">Transmembrane helix</keyword>
<dbReference type="GO" id="GO:0016020">
    <property type="term" value="C:membrane"/>
    <property type="evidence" value="ECO:0007669"/>
    <property type="project" value="UniProtKB-SubCell"/>
</dbReference>
<keyword evidence="7" id="KW-0378">Hydrolase</keyword>
<evidence type="ECO:0000313" key="14">
    <source>
        <dbReference type="EMBL" id="GBG93129.1"/>
    </source>
</evidence>
<protein>
    <submittedName>
        <fullName evidence="14">Uncharacterized protein</fullName>
    </submittedName>
</protein>
<name>A0A388MF71_CHABU</name>
<evidence type="ECO:0000256" key="10">
    <source>
        <dbReference type="ARBA" id="ARBA00023049"/>
    </source>
</evidence>
<dbReference type="OrthoDB" id="2057997at2759"/>
<feature type="compositionally biased region" description="Gly residues" evidence="12">
    <location>
        <begin position="361"/>
        <end position="382"/>
    </location>
</feature>
<keyword evidence="15" id="KW-1185">Reference proteome</keyword>
<evidence type="ECO:0000256" key="12">
    <source>
        <dbReference type="SAM" id="MobiDB-lite"/>
    </source>
</evidence>
<sequence length="1239" mass="131019">MTTRAAIPLVPVCSYTPTTGGSRAESKLGPSWVPRGSSEAILGPSLVPRGPRKKWSKQQISICAWEAKPPRANRGAEGRRPDRLAPPSPGVQGQGQLPRRRAENSTERHSVLPRGMSRAAALLVGKVGVEGVLCASCSRFQRNNSGSSSSSSKFQPVQDSSRLSGKAPPRVVTRESPRVGTTATPRVRTQTWQSRPQAHRVAEVLATNRQRSKGDGFPETPIKGVVHVRDSYVRVARRASKGFPDVFVGIGTVDCGGIKGGGGGGDRGRREPGGGVISKKAWGRNGGTVGAKWRSSGDVAGKRCARGLSLVRRQAAVNDQGEGDPDAAKKGKGGYVEEGGEDKEDDVAVDGREDKKTGALVPGGTGGGDEGGVGVGGGGGGMSRFQSELSIAVAQGDSGNCPSSGEDEELVAQNGDGGGRGVVADISEDLLSMLSSNNEMDKGSMSIFPKTLKVGDGSGTGLQRPVGESMIERNLRKRRERELQQQQQQREEEEAKKEQGQAVDYAPLDSSSPSSSSSSSSPSSSSNSPLFTVGMASEGEEGSSASSALSGEGPSSSAIPSLSLSESGSYGDDSASDDVYIADWYTMAEDERWLVRLDQNERDWAILERLVDAHGDEGGGEERGRGPDNPPSDSPTTTPVPRVSLDDRHVLWALVSYLLKREEESLMRLQAALSSGASDESLEAKMAVLSPFPPPKDGSPAAAATAAAAAARGLLRDELASIVNPSEEDDVAVRFLTLALRHQGMPLSDFIYDMEGVCISDQPQKTSLGYELELIRRIFLSRGKYPHLARLGKIKTDLIRRVLKPAGFLVESTENLPLGMAIFGDFEDVHEEIVIDENGVQTKLNGKPFSSSHVVGERTGGGEGAAGDGNQKEEAAKKEKEEVVGYWGEDGYVVWEVEEEEVVDLEDFRQQVQRQLDVMFPGLVLSVRPSLVDDGPVLLVGPANEFFTLSFPLWVKMMASLSLCGAATWMSLNLSGMQMLARDDVAPWLLAMVPAVLLSVIGGGWLARKAAALAHRLPNAPDPGFPLPSPLVGALGVVTTYKGVLSNRACQMDLSFAATLAMAGISAAAIALGSGSNWDSLSFALWGQAGQTLLVPETVVHHSATLTKLSEISSFGVLVGEHDESLLMMSPLALGGVLGLNCAAFGMIPTRRLDGARLVESALGVQIGQFVSDLVALTVAIGLLAKGSASLAASWAVWMLAWRNYSERLSTRDELTDPGLLRIGFVIVLLLGAGLVLIP</sequence>
<dbReference type="PANTHER" id="PTHR31412:SF6">
    <property type="match status" value="1"/>
</dbReference>
<feature type="transmembrane region" description="Helical" evidence="13">
    <location>
        <begin position="1126"/>
        <end position="1148"/>
    </location>
</feature>
<keyword evidence="3" id="KW-0150">Chloroplast</keyword>
<feature type="compositionally biased region" description="Basic and acidic residues" evidence="12">
    <location>
        <begin position="614"/>
        <end position="626"/>
    </location>
</feature>
<evidence type="ECO:0000313" key="15">
    <source>
        <dbReference type="Proteomes" id="UP000265515"/>
    </source>
</evidence>
<dbReference type="Proteomes" id="UP000265515">
    <property type="component" value="Unassembled WGS sequence"/>
</dbReference>
<evidence type="ECO:0000256" key="4">
    <source>
        <dbReference type="ARBA" id="ARBA00022640"/>
    </source>
</evidence>
<dbReference type="GO" id="GO:0006508">
    <property type="term" value="P:proteolysis"/>
    <property type="evidence" value="ECO:0007669"/>
    <property type="project" value="UniProtKB-KW"/>
</dbReference>
<comment type="caution">
    <text evidence="14">The sequence shown here is derived from an EMBL/GenBank/DDBJ whole genome shotgun (WGS) entry which is preliminary data.</text>
</comment>
<feature type="compositionally biased region" description="Polar residues" evidence="12">
    <location>
        <begin position="179"/>
        <end position="196"/>
    </location>
</feature>
<feature type="transmembrane region" description="Helical" evidence="13">
    <location>
        <begin position="1174"/>
        <end position="1200"/>
    </location>
</feature>
<evidence type="ECO:0000256" key="7">
    <source>
        <dbReference type="ARBA" id="ARBA00022801"/>
    </source>
</evidence>
<dbReference type="Gramene" id="GBG93129">
    <property type="protein sequence ID" value="GBG93129"/>
    <property type="gene ID" value="CBR_g59393"/>
</dbReference>
<comment type="similarity">
    <text evidence="2">Belongs to the peptidase M50B family.</text>
</comment>
<accession>A0A388MF71</accession>
<comment type="subcellular location">
    <subcellularLocation>
        <location evidence="1">Plastid</location>
        <location evidence="1">Chloroplast membrane</location>
        <topology evidence="1">Multi-pass membrane protein</topology>
    </subcellularLocation>
</comment>
<evidence type="ECO:0000256" key="9">
    <source>
        <dbReference type="ARBA" id="ARBA00022989"/>
    </source>
</evidence>
<feature type="region of interest" description="Disordered" evidence="12">
    <location>
        <begin position="16"/>
        <end position="54"/>
    </location>
</feature>